<dbReference type="EMBL" id="HG793128">
    <property type="protein sequence ID" value="CDK27915.1"/>
    <property type="molecule type" value="Genomic_DNA"/>
</dbReference>
<dbReference type="CDD" id="cd13957">
    <property type="entry name" value="PT_UbiA_Cox10"/>
    <property type="match status" value="1"/>
</dbReference>
<feature type="transmembrane region" description="Helical" evidence="12">
    <location>
        <begin position="444"/>
        <end position="461"/>
    </location>
</feature>
<evidence type="ECO:0000256" key="12">
    <source>
        <dbReference type="SAM" id="Phobius"/>
    </source>
</evidence>
<evidence type="ECO:0000256" key="5">
    <source>
        <dbReference type="ARBA" id="ARBA00022692"/>
    </source>
</evidence>
<keyword evidence="10 12" id="KW-0472">Membrane</keyword>
<name>W6MWV3_9ASCO</name>
<evidence type="ECO:0000256" key="9">
    <source>
        <dbReference type="ARBA" id="ARBA00023133"/>
    </source>
</evidence>
<evidence type="ECO:0000256" key="2">
    <source>
        <dbReference type="ARBA" id="ARBA00005985"/>
    </source>
</evidence>
<evidence type="ECO:0000256" key="11">
    <source>
        <dbReference type="ARBA" id="ARBA00030253"/>
    </source>
</evidence>
<feature type="transmembrane region" description="Helical" evidence="12">
    <location>
        <begin position="301"/>
        <end position="319"/>
    </location>
</feature>
<dbReference type="RefSeq" id="XP_022459907.1">
    <property type="nucleotide sequence ID" value="XM_022602356.1"/>
</dbReference>
<dbReference type="InterPro" id="IPR044878">
    <property type="entry name" value="UbiA_sf"/>
</dbReference>
<dbReference type="Gene3D" id="1.10.357.140">
    <property type="entry name" value="UbiA prenyltransferase"/>
    <property type="match status" value="1"/>
</dbReference>
<keyword evidence="9" id="KW-0350">Heme biosynthesis</keyword>
<dbReference type="InterPro" id="IPR030470">
    <property type="entry name" value="UbiA_prenylTrfase_CS"/>
</dbReference>
<accession>W6MWV3</accession>
<evidence type="ECO:0000313" key="14">
    <source>
        <dbReference type="Proteomes" id="UP000019384"/>
    </source>
</evidence>
<evidence type="ECO:0000256" key="4">
    <source>
        <dbReference type="ARBA" id="ARBA00022679"/>
    </source>
</evidence>
<dbReference type="InterPro" id="IPR000537">
    <property type="entry name" value="UbiA_prenyltransferase"/>
</dbReference>
<reference evidence="13" key="1">
    <citation type="submission" date="2013-12" db="EMBL/GenBank/DDBJ databases">
        <authorList>
            <person name="Genoscope - CEA"/>
        </authorList>
    </citation>
    <scope>NUCLEOTIDE SEQUENCE</scope>
    <source>
        <strain evidence="13">CBS 1993</strain>
    </source>
</reference>
<evidence type="ECO:0000256" key="6">
    <source>
        <dbReference type="ARBA" id="ARBA00022946"/>
    </source>
</evidence>
<comment type="subcellular location">
    <subcellularLocation>
        <location evidence="1">Mitochondrion membrane</location>
        <topology evidence="1">Multi-pass membrane protein</topology>
    </subcellularLocation>
</comment>
<keyword evidence="5 12" id="KW-0812">Transmembrane</keyword>
<evidence type="ECO:0000313" key="13">
    <source>
        <dbReference type="EMBL" id="CDK27915.1"/>
    </source>
</evidence>
<dbReference type="Pfam" id="PF01040">
    <property type="entry name" value="UbiA"/>
    <property type="match status" value="1"/>
</dbReference>
<comment type="similarity">
    <text evidence="2">Belongs to the UbiA prenyltransferase family.</text>
</comment>
<feature type="transmembrane region" description="Helical" evidence="12">
    <location>
        <begin position="266"/>
        <end position="289"/>
    </location>
</feature>
<dbReference type="STRING" id="1382522.W6MWV3"/>
<feature type="transmembrane region" description="Helical" evidence="12">
    <location>
        <begin position="325"/>
        <end position="345"/>
    </location>
</feature>
<protein>
    <recommendedName>
        <fullName evidence="3">Protoheme IX farnesyltransferase, mitochondrial</fullName>
    </recommendedName>
    <alternativeName>
        <fullName evidence="11">Heme O synthase</fullName>
    </alternativeName>
</protein>
<feature type="transmembrane region" description="Helical" evidence="12">
    <location>
        <begin position="376"/>
        <end position="399"/>
    </location>
</feature>
<keyword evidence="7 12" id="KW-1133">Transmembrane helix</keyword>
<dbReference type="NCBIfam" id="TIGR01473">
    <property type="entry name" value="cyoE_ctaB"/>
    <property type="match status" value="1"/>
</dbReference>
<dbReference type="FunFam" id="1.10.357.140:FF:000004">
    <property type="entry name" value="Protoheme IX farnesyltransferase, mitochondrial"/>
    <property type="match status" value="1"/>
</dbReference>
<keyword evidence="8" id="KW-0496">Mitochondrion</keyword>
<sequence length="491" mass="54337">MFKQSPRGAAAQMLPFFFTTNVRASRRTAILNTKSVVSPHNVQRFYYANGFLDSGSVDFRRGTASINRSIQFTPNHELGKIGLCQHDFVRGVSSKVGLTSPSDTQPVEKNKDFSDAIIGKVQNICHPKNEDLSSTSHIPFAVKDKIKQQAATTSALTSFKNGEITFKKLTEPYLVLTKPNLTFLIMLSCISSYALSPNSVSVHEFMTLAAGVMLASGAANAINMGREPSFDKLMVRTAARPVVRGQVTSREAFTFAGITGSLGCTMLYFGVNPVVSGLAFANIVLYSWFYTSLKRKSILNTWLGALVGAIPPLMGWAASSSLMDPGAWCLAGILYAWQFPHFNSLSHNIKDEYKKAGYVMTAFENPKLNARVALRYSLLLFPLCYGLYLSGVTDGWFVLDSSLVNGWLTYMSFKFWNQQRINFKNGGQPTPEGAILANVYAKKMFWGSVWQLPGVLVLAMLHKRGMWDRFLSSDPEKEKLSSPKPNIRLKA</sequence>
<organism evidence="13 14">
    <name type="scientific">Kuraishia capsulata CBS 1993</name>
    <dbReference type="NCBI Taxonomy" id="1382522"/>
    <lineage>
        <taxon>Eukaryota</taxon>
        <taxon>Fungi</taxon>
        <taxon>Dikarya</taxon>
        <taxon>Ascomycota</taxon>
        <taxon>Saccharomycotina</taxon>
        <taxon>Pichiomycetes</taxon>
        <taxon>Pichiales</taxon>
        <taxon>Pichiaceae</taxon>
        <taxon>Kuraishia</taxon>
    </lineage>
</organism>
<dbReference type="AlphaFoldDB" id="W6MWV3"/>
<evidence type="ECO:0000256" key="3">
    <source>
        <dbReference type="ARBA" id="ARBA00016335"/>
    </source>
</evidence>
<dbReference type="GO" id="GO:0008495">
    <property type="term" value="F:protoheme IX farnesyltransferase activity"/>
    <property type="evidence" value="ECO:0007669"/>
    <property type="project" value="InterPro"/>
</dbReference>
<evidence type="ECO:0000256" key="8">
    <source>
        <dbReference type="ARBA" id="ARBA00023128"/>
    </source>
</evidence>
<reference evidence="13" key="2">
    <citation type="submission" date="2014-02" db="EMBL/GenBank/DDBJ databases">
        <title>Complete DNA sequence of /Kuraishia capsulata/ illustrates novel genomic features among budding yeasts (/Saccharomycotina/).</title>
        <authorList>
            <person name="Morales L."/>
            <person name="Noel B."/>
            <person name="Porcel B."/>
            <person name="Marcet-Houben M."/>
            <person name="Hullo M-F."/>
            <person name="Sacerdot C."/>
            <person name="Tekaia F."/>
            <person name="Leh-Louis V."/>
            <person name="Despons L."/>
            <person name="Khanna V."/>
            <person name="Aury J-M."/>
            <person name="Barbe V."/>
            <person name="Couloux A."/>
            <person name="Labadie K."/>
            <person name="Pelletier E."/>
            <person name="Souciet J-L."/>
            <person name="Boekhout T."/>
            <person name="Gabaldon T."/>
            <person name="Wincker P."/>
            <person name="Dujon B."/>
        </authorList>
    </citation>
    <scope>NUCLEOTIDE SEQUENCE</scope>
    <source>
        <strain evidence="13">CBS 1993</strain>
    </source>
</reference>
<dbReference type="GeneID" id="34521295"/>
<dbReference type="OrthoDB" id="5211at2759"/>
<dbReference type="HOGENOM" id="CLU_029631_2_1_1"/>
<keyword evidence="4" id="KW-0808">Transferase</keyword>
<dbReference type="PANTHER" id="PTHR43448:SF2">
    <property type="entry name" value="PROTOHEME IX FARNESYLTRANSFERASE, MITOCHONDRIAL"/>
    <property type="match status" value="1"/>
</dbReference>
<keyword evidence="14" id="KW-1185">Reference proteome</keyword>
<dbReference type="GO" id="GO:0031966">
    <property type="term" value="C:mitochondrial membrane"/>
    <property type="evidence" value="ECO:0007669"/>
    <property type="project" value="UniProtKB-SubCell"/>
</dbReference>
<evidence type="ECO:0000256" key="7">
    <source>
        <dbReference type="ARBA" id="ARBA00022989"/>
    </source>
</evidence>
<keyword evidence="6" id="KW-0809">Transit peptide</keyword>
<dbReference type="PANTHER" id="PTHR43448">
    <property type="entry name" value="PROTOHEME IX FARNESYLTRANSFERASE, MITOCHONDRIAL"/>
    <property type="match status" value="1"/>
</dbReference>
<proteinExistence type="inferred from homology"/>
<gene>
    <name evidence="13" type="ORF">KUCA_T00003895001</name>
</gene>
<dbReference type="PROSITE" id="PS00943">
    <property type="entry name" value="UBIA"/>
    <property type="match status" value="1"/>
</dbReference>
<dbReference type="Proteomes" id="UP000019384">
    <property type="component" value="Unassembled WGS sequence"/>
</dbReference>
<evidence type="ECO:0000256" key="1">
    <source>
        <dbReference type="ARBA" id="ARBA00004225"/>
    </source>
</evidence>
<dbReference type="GO" id="GO:0006784">
    <property type="term" value="P:heme A biosynthetic process"/>
    <property type="evidence" value="ECO:0007669"/>
    <property type="project" value="EnsemblFungi"/>
</dbReference>
<evidence type="ECO:0000256" key="10">
    <source>
        <dbReference type="ARBA" id="ARBA00023136"/>
    </source>
</evidence>
<dbReference type="InterPro" id="IPR006369">
    <property type="entry name" value="Protohaem_IX_farnesylTrfase"/>
</dbReference>